<evidence type="ECO:0000313" key="3">
    <source>
        <dbReference type="Proteomes" id="UP001396898"/>
    </source>
</evidence>
<dbReference type="Proteomes" id="UP001396898">
    <property type="component" value="Unassembled WGS sequence"/>
</dbReference>
<reference evidence="2 3" key="1">
    <citation type="submission" date="2023-01" db="EMBL/GenBank/DDBJ databases">
        <title>Analysis of 21 Apiospora genomes using comparative genomics revels a genus with tremendous synthesis potential of carbohydrate active enzymes and secondary metabolites.</title>
        <authorList>
            <person name="Sorensen T."/>
        </authorList>
    </citation>
    <scope>NUCLEOTIDE SEQUENCE [LARGE SCALE GENOMIC DNA]</scope>
    <source>
        <strain evidence="2 3">CBS 20057</strain>
    </source>
</reference>
<comment type="caution">
    <text evidence="2">The sequence shown here is derived from an EMBL/GenBank/DDBJ whole genome shotgun (WGS) entry which is preliminary data.</text>
</comment>
<proteinExistence type="predicted"/>
<organism evidence="2 3">
    <name type="scientific">Apiospora marii</name>
    <dbReference type="NCBI Taxonomy" id="335849"/>
    <lineage>
        <taxon>Eukaryota</taxon>
        <taxon>Fungi</taxon>
        <taxon>Dikarya</taxon>
        <taxon>Ascomycota</taxon>
        <taxon>Pezizomycotina</taxon>
        <taxon>Sordariomycetes</taxon>
        <taxon>Xylariomycetidae</taxon>
        <taxon>Amphisphaeriales</taxon>
        <taxon>Apiosporaceae</taxon>
        <taxon>Apiospora</taxon>
    </lineage>
</organism>
<protein>
    <submittedName>
        <fullName evidence="2">Heterokaryon incompatibility protein-domain-containing protein</fullName>
    </submittedName>
</protein>
<name>A0ABR1STC4_9PEZI</name>
<dbReference type="Pfam" id="PF26639">
    <property type="entry name" value="Het-6_barrel"/>
    <property type="match status" value="1"/>
</dbReference>
<dbReference type="EMBL" id="JAQQWI010000003">
    <property type="protein sequence ID" value="KAK8036965.1"/>
    <property type="molecule type" value="Genomic_DNA"/>
</dbReference>
<evidence type="ECO:0000259" key="1">
    <source>
        <dbReference type="Pfam" id="PF06985"/>
    </source>
</evidence>
<sequence>MYTPLDPGRKEIRLLRITPSVDHAAQISCSIVIAGLQGPPPHYAALSYVWGDAKVTEEIRVDGEPFQATKNLALALRQFRESYAKEDGETLHLWADAVCINQQDLPERGQQVAMMGLIYTTAHWVISWLGPSEDATEPGFALIKACARHVEGVREKNGVYPESDVAMDTSDLEFLGGNREFYEQTTDRYARNKAWNAIDDLKRNVYWTRVWIVQEIVLARRPDANILFCGRHSLSFQQLADFNLFAARSLAQKPLKPPFFDQRVWDWVVKDQDLTAGFIMYVHGLRDFRTRGEYRLIPLINTSCRSTDPRDAVFGLAGLFGGEIVPDYSKGVADVFRECVATVLRLKNYRGFFSFAGLIREHRDVSEFPSWVPKFHTNDADFAIFATDMAARPWLEGLCPAGPTILDERTMRFYGVRLDQCARVLRHVGGAEDFFESLWRFWWICLTFVRDYGTEYPRDGLRALEDLLHAFSRGRDARGEPLQIDPSIQCIASHAFRILLRFGEPQDGDETAVRRWRALGYGSLEEVRAALDEALVGSGAPDVSTFGTTLPDEKYEEIFNAVNVMNDMVLKWVGSPLFRTEKGHMGLAPPAAAEGDIVCLLDGFSIPCLLRRHGRDHYVLVGSCYVTGYSHEEFLEPLRKGNLSIEEFRIR</sequence>
<evidence type="ECO:0000313" key="2">
    <source>
        <dbReference type="EMBL" id="KAK8036965.1"/>
    </source>
</evidence>
<dbReference type="PANTHER" id="PTHR24148">
    <property type="entry name" value="ANKYRIN REPEAT DOMAIN-CONTAINING PROTEIN 39 HOMOLOG-RELATED"/>
    <property type="match status" value="1"/>
</dbReference>
<dbReference type="InterPro" id="IPR010730">
    <property type="entry name" value="HET"/>
</dbReference>
<feature type="domain" description="Heterokaryon incompatibility" evidence="1">
    <location>
        <begin position="43"/>
        <end position="215"/>
    </location>
</feature>
<gene>
    <name evidence="2" type="ORF">PG991_001279</name>
</gene>
<keyword evidence="3" id="KW-1185">Reference proteome</keyword>
<dbReference type="Pfam" id="PF06985">
    <property type="entry name" value="HET"/>
    <property type="match status" value="1"/>
</dbReference>
<accession>A0ABR1STC4</accession>
<dbReference type="PANTHER" id="PTHR24148:SF64">
    <property type="entry name" value="HETEROKARYON INCOMPATIBILITY DOMAIN-CONTAINING PROTEIN"/>
    <property type="match status" value="1"/>
</dbReference>
<dbReference type="InterPro" id="IPR052895">
    <property type="entry name" value="HetReg/Transcr_Mod"/>
</dbReference>